<evidence type="ECO:0000256" key="7">
    <source>
        <dbReference type="ARBA" id="ARBA00023137"/>
    </source>
</evidence>
<feature type="region of interest" description="Disordered" evidence="9">
    <location>
        <begin position="21"/>
        <end position="40"/>
    </location>
</feature>
<dbReference type="GO" id="GO:0005886">
    <property type="term" value="C:plasma membrane"/>
    <property type="evidence" value="ECO:0007669"/>
    <property type="project" value="TreeGrafter"/>
</dbReference>
<dbReference type="InterPro" id="IPR025669">
    <property type="entry name" value="AAA_dom"/>
</dbReference>
<evidence type="ECO:0000256" key="1">
    <source>
        <dbReference type="ARBA" id="ARBA00007316"/>
    </source>
</evidence>
<dbReference type="HOGENOM" id="CLU_052027_1_2_5"/>
<dbReference type="GO" id="GO:0004713">
    <property type="term" value="F:protein tyrosine kinase activity"/>
    <property type="evidence" value="ECO:0007669"/>
    <property type="project" value="TreeGrafter"/>
</dbReference>
<organism evidence="11">
    <name type="scientific">Rhodopseudomonas palustris (strain BisA53)</name>
    <dbReference type="NCBI Taxonomy" id="316055"/>
    <lineage>
        <taxon>Bacteria</taxon>
        <taxon>Pseudomonadati</taxon>
        <taxon>Pseudomonadota</taxon>
        <taxon>Alphaproteobacteria</taxon>
        <taxon>Hyphomicrobiales</taxon>
        <taxon>Nitrobacteraceae</taxon>
        <taxon>Rhodopseudomonas</taxon>
    </lineage>
</organism>
<dbReference type="PANTHER" id="PTHR32309">
    <property type="entry name" value="TYROSINE-PROTEIN KINASE"/>
    <property type="match status" value="1"/>
</dbReference>
<feature type="domain" description="AAA" evidence="10">
    <location>
        <begin position="92"/>
        <end position="218"/>
    </location>
</feature>
<dbReference type="eggNOG" id="COG0489">
    <property type="taxonomic scope" value="Bacteria"/>
</dbReference>
<evidence type="ECO:0000256" key="6">
    <source>
        <dbReference type="ARBA" id="ARBA00022840"/>
    </source>
</evidence>
<evidence type="ECO:0000256" key="3">
    <source>
        <dbReference type="ARBA" id="ARBA00022679"/>
    </source>
</evidence>
<dbReference type="AlphaFoldDB" id="Q07SP3"/>
<reference evidence="11" key="1">
    <citation type="submission" date="2006-09" db="EMBL/GenBank/DDBJ databases">
        <title>Complete sequence of Rhodopseudomonas palustris BisA53.</title>
        <authorList>
            <consortium name="US DOE Joint Genome Institute"/>
            <person name="Copeland A."/>
            <person name="Lucas S."/>
            <person name="Lapidus A."/>
            <person name="Barry K."/>
            <person name="Detter J.C."/>
            <person name="Glavina del Rio T."/>
            <person name="Hammon N."/>
            <person name="Israni S."/>
            <person name="Dalin E."/>
            <person name="Tice H."/>
            <person name="Pitluck S."/>
            <person name="Chain P."/>
            <person name="Malfatti S."/>
            <person name="Shin M."/>
            <person name="Vergez L."/>
            <person name="Schmutz J."/>
            <person name="Larimer F."/>
            <person name="Land M."/>
            <person name="Hauser L."/>
            <person name="Pelletier D.A."/>
            <person name="Kyrpides N."/>
            <person name="Kim E."/>
            <person name="Harwood C.S."/>
            <person name="Oda Y."/>
            <person name="Richardson P."/>
        </authorList>
    </citation>
    <scope>NUCLEOTIDE SEQUENCE [LARGE SCALE GENOMIC DNA]</scope>
    <source>
        <strain evidence="11">BisA53</strain>
    </source>
</reference>
<dbReference type="InterPro" id="IPR050445">
    <property type="entry name" value="Bact_polysacc_biosynth/exp"/>
</dbReference>
<comment type="catalytic activity">
    <reaction evidence="8">
        <text>L-tyrosyl-[protein] + ATP = O-phospho-L-tyrosyl-[protein] + ADP + H(+)</text>
        <dbReference type="Rhea" id="RHEA:10596"/>
        <dbReference type="Rhea" id="RHEA-COMP:10136"/>
        <dbReference type="Rhea" id="RHEA-COMP:20101"/>
        <dbReference type="ChEBI" id="CHEBI:15378"/>
        <dbReference type="ChEBI" id="CHEBI:30616"/>
        <dbReference type="ChEBI" id="CHEBI:46858"/>
        <dbReference type="ChEBI" id="CHEBI:61978"/>
        <dbReference type="ChEBI" id="CHEBI:456216"/>
        <dbReference type="EC" id="2.7.10.2"/>
    </reaction>
</comment>
<gene>
    <name evidence="11" type="ordered locus">RPE_1088</name>
</gene>
<keyword evidence="3" id="KW-0808">Transferase</keyword>
<dbReference type="EC" id="2.7.10.2" evidence="2"/>
<sequence length="275" mass="30127">MEHIRQAVELRRALDPVIEAPQIAPSQDQSNVATERAEHPTTPQFKVNHQKLSLTHLEASRVVAHDVTDLRSKSFDILRTQVLQEMDRKSAKFLAITSATPGCGKTLTSVNLAVSIARQSNRKVLLVDLDLQRPSLSKTLGIRPARGLLSVLSGDCSLADALTEVSIGSLQLTVLPTEAPTQNSSERLTSRVMASLLNQLRASPSHSIVLFDLPPILPSDDVISVLPSMDCALFVATIGTTKKSDIKGCQKYLEMTDVLRIIVNKSDEAVMDYYY</sequence>
<proteinExistence type="inferred from homology"/>
<name>Q07SP3_RHOP5</name>
<feature type="compositionally biased region" description="Polar residues" evidence="9">
    <location>
        <begin position="24"/>
        <end position="33"/>
    </location>
</feature>
<evidence type="ECO:0000256" key="5">
    <source>
        <dbReference type="ARBA" id="ARBA00022777"/>
    </source>
</evidence>
<protein>
    <recommendedName>
        <fullName evidence="2">non-specific protein-tyrosine kinase</fullName>
        <ecNumber evidence="2">2.7.10.2</ecNumber>
    </recommendedName>
</protein>
<accession>Q07SP3</accession>
<dbReference type="InterPro" id="IPR005702">
    <property type="entry name" value="Wzc-like_C"/>
</dbReference>
<dbReference type="EMBL" id="CP000463">
    <property type="protein sequence ID" value="ABJ05041.1"/>
    <property type="molecule type" value="Genomic_DNA"/>
</dbReference>
<evidence type="ECO:0000256" key="2">
    <source>
        <dbReference type="ARBA" id="ARBA00011903"/>
    </source>
</evidence>
<dbReference type="Pfam" id="PF13614">
    <property type="entry name" value="AAA_31"/>
    <property type="match status" value="1"/>
</dbReference>
<keyword evidence="7" id="KW-0829">Tyrosine-protein kinase</keyword>
<dbReference type="PANTHER" id="PTHR32309:SF13">
    <property type="entry name" value="FERRIC ENTEROBACTIN TRANSPORT PROTEIN FEPE"/>
    <property type="match status" value="1"/>
</dbReference>
<keyword evidence="6" id="KW-0067">ATP-binding</keyword>
<dbReference type="CDD" id="cd05387">
    <property type="entry name" value="BY-kinase"/>
    <property type="match status" value="1"/>
</dbReference>
<dbReference type="SUPFAM" id="SSF52540">
    <property type="entry name" value="P-loop containing nucleoside triphosphate hydrolases"/>
    <property type="match status" value="1"/>
</dbReference>
<evidence type="ECO:0000313" key="11">
    <source>
        <dbReference type="EMBL" id="ABJ05041.1"/>
    </source>
</evidence>
<evidence type="ECO:0000259" key="10">
    <source>
        <dbReference type="Pfam" id="PF13614"/>
    </source>
</evidence>
<evidence type="ECO:0000256" key="4">
    <source>
        <dbReference type="ARBA" id="ARBA00022741"/>
    </source>
</evidence>
<evidence type="ECO:0000256" key="8">
    <source>
        <dbReference type="ARBA" id="ARBA00051245"/>
    </source>
</evidence>
<comment type="similarity">
    <text evidence="1">Belongs to the CpsD/CapB family.</text>
</comment>
<dbReference type="OrthoDB" id="230260at2"/>
<dbReference type="Gene3D" id="3.40.50.300">
    <property type="entry name" value="P-loop containing nucleotide triphosphate hydrolases"/>
    <property type="match status" value="1"/>
</dbReference>
<dbReference type="STRING" id="316055.RPE_1088"/>
<keyword evidence="5" id="KW-0418">Kinase</keyword>
<evidence type="ECO:0000256" key="9">
    <source>
        <dbReference type="SAM" id="MobiDB-lite"/>
    </source>
</evidence>
<keyword evidence="4" id="KW-0547">Nucleotide-binding</keyword>
<dbReference type="KEGG" id="rpe:RPE_1088"/>
<dbReference type="InterPro" id="IPR027417">
    <property type="entry name" value="P-loop_NTPase"/>
</dbReference>